<proteinExistence type="predicted"/>
<accession>A0AC11DH86</accession>
<name>A0AC11DH86_SHEEP</name>
<dbReference type="Ensembl" id="ENSOART00020071369.1">
    <property type="protein sequence ID" value="ENSOARP00020044984.1"/>
    <property type="gene ID" value="ENSOARG00020001842.2"/>
</dbReference>
<reference evidence="1" key="3">
    <citation type="submission" date="2025-09" db="UniProtKB">
        <authorList>
            <consortium name="Ensembl"/>
        </authorList>
    </citation>
    <scope>IDENTIFICATION</scope>
</reference>
<evidence type="ECO:0000313" key="1">
    <source>
        <dbReference type="Ensembl" id="ENSOARP00020044984.1"/>
    </source>
</evidence>
<sequence length="428" mass="46769">MPEDSAFPRAPAAGRKDGGSGQTILKQRQWSLRRRRGRSGSLIRTGSRVTASCSSRYYSTLQSGSASSSCACFLGSTSSWSAARYQTVSFAGSDPGARGGLGLGLAQGQVVTTACVRRFVVRTMCAVLGLVARQEDSGLRDHRVRVLISNHVTPFDHNIVNLLTSCSTPLLNSPPSFVCWSRGFMEMDGQGELVESLKRFCASTRLPPTPLLLFPEEEATNGREGLLRFSSWPFSIQDVVQPLTLRVQRPLVSVTVSDASWVSELLWSLFVPFTVYQVRWLRPVHRQLGEGSEEFALRVQQLVAKELGQTGTRLTPADKAEHVKRQRHPRLRPQSAQSSFPHSPGPSPDVHLATLAQRVKEVLPHVPLGVIQRDLARTGCVDLTITNLLEGAVAFMPEDITEGTQSLATASTPKAFDACLMMMTSQAL</sequence>
<reference evidence="1" key="2">
    <citation type="submission" date="2025-08" db="UniProtKB">
        <authorList>
            <consortium name="Ensembl"/>
        </authorList>
    </citation>
    <scope>IDENTIFICATION</scope>
</reference>
<reference evidence="1" key="1">
    <citation type="submission" date="2020-11" db="EMBL/GenBank/DDBJ databases">
        <authorList>
            <person name="Davenport K.M."/>
            <person name="Bickhart D.M."/>
            <person name="Smith T.P.L."/>
            <person name="Murdoch B.M."/>
            <person name="Rosen B.D."/>
        </authorList>
    </citation>
    <scope>NUCLEOTIDE SEQUENCE [LARGE SCALE GENOMIC DNA]</scope>
    <source>
        <strain evidence="1">OAR_USU_Benz2616</strain>
    </source>
</reference>
<protein>
    <submittedName>
        <fullName evidence="1">AUP1 lipid droplet regulating VLDL assembly factor</fullName>
    </submittedName>
</protein>
<gene>
    <name evidence="1" type="primary">AUP1</name>
</gene>
<organism evidence="1">
    <name type="scientific">Ovis aries</name>
    <name type="common">Sheep</name>
    <dbReference type="NCBI Taxonomy" id="9940"/>
    <lineage>
        <taxon>Eukaryota</taxon>
        <taxon>Metazoa</taxon>
        <taxon>Chordata</taxon>
        <taxon>Craniata</taxon>
        <taxon>Vertebrata</taxon>
        <taxon>Euteleostomi</taxon>
        <taxon>Mammalia</taxon>
        <taxon>Eutheria</taxon>
        <taxon>Laurasiatheria</taxon>
        <taxon>Artiodactyla</taxon>
        <taxon>Ruminantia</taxon>
        <taxon>Pecora</taxon>
        <taxon>Bovidae</taxon>
        <taxon>Caprinae</taxon>
        <taxon>Ovis</taxon>
    </lineage>
</organism>